<dbReference type="Gene3D" id="3.40.50.300">
    <property type="entry name" value="P-loop containing nucleotide triphosphate hydrolases"/>
    <property type="match status" value="1"/>
</dbReference>
<comment type="caution">
    <text evidence="1">The sequence shown here is derived from an EMBL/GenBank/DDBJ whole genome shotgun (WGS) entry which is preliminary data.</text>
</comment>
<sequence length="70" mass="7926">MRENGLTALMITHNMRDAIQHGNRLIMMNEGRIILDISGEDKKKLTKADLMEKFAQVAGVQEESDRVLLS</sequence>
<dbReference type="EMBL" id="VSSQ01145051">
    <property type="protein sequence ID" value="MPN64334.1"/>
    <property type="molecule type" value="Genomic_DNA"/>
</dbReference>
<proteinExistence type="predicted"/>
<protein>
    <recommendedName>
        <fullName evidence="2">Energy-coupling factor transporter ATP-binding protein EcfA2</fullName>
    </recommendedName>
</protein>
<gene>
    <name evidence="1" type="ORF">SDC9_212106</name>
</gene>
<reference evidence="1" key="1">
    <citation type="submission" date="2019-08" db="EMBL/GenBank/DDBJ databases">
        <authorList>
            <person name="Kucharzyk K."/>
            <person name="Murdoch R.W."/>
            <person name="Higgins S."/>
            <person name="Loffler F."/>
        </authorList>
    </citation>
    <scope>NUCLEOTIDE SEQUENCE</scope>
</reference>
<dbReference type="SUPFAM" id="SSF52540">
    <property type="entry name" value="P-loop containing nucleoside triphosphate hydrolases"/>
    <property type="match status" value="1"/>
</dbReference>
<dbReference type="AlphaFoldDB" id="A0A645JXP0"/>
<accession>A0A645JXP0</accession>
<dbReference type="InterPro" id="IPR027417">
    <property type="entry name" value="P-loop_NTPase"/>
</dbReference>
<evidence type="ECO:0000313" key="1">
    <source>
        <dbReference type="EMBL" id="MPN64334.1"/>
    </source>
</evidence>
<name>A0A645JXP0_9ZZZZ</name>
<organism evidence="1">
    <name type="scientific">bioreactor metagenome</name>
    <dbReference type="NCBI Taxonomy" id="1076179"/>
    <lineage>
        <taxon>unclassified sequences</taxon>
        <taxon>metagenomes</taxon>
        <taxon>ecological metagenomes</taxon>
    </lineage>
</organism>
<evidence type="ECO:0008006" key="2">
    <source>
        <dbReference type="Google" id="ProtNLM"/>
    </source>
</evidence>